<keyword evidence="7" id="KW-1185">Reference proteome</keyword>
<dbReference type="InterPro" id="IPR016032">
    <property type="entry name" value="Sig_transdc_resp-reg_C-effctor"/>
</dbReference>
<dbReference type="SMART" id="SM00028">
    <property type="entry name" value="TPR"/>
    <property type="match status" value="3"/>
</dbReference>
<dbReference type="InterPro" id="IPR058852">
    <property type="entry name" value="HTH_77"/>
</dbReference>
<dbReference type="InterPro" id="IPR036388">
    <property type="entry name" value="WH-like_DNA-bd_sf"/>
</dbReference>
<keyword evidence="3" id="KW-0238">DNA-binding</keyword>
<dbReference type="InterPro" id="IPR001867">
    <property type="entry name" value="OmpR/PhoB-type_DNA-bd"/>
</dbReference>
<evidence type="ECO:0000259" key="4">
    <source>
        <dbReference type="SMART" id="SM00862"/>
    </source>
</evidence>
<dbReference type="CDD" id="cd15831">
    <property type="entry name" value="BTAD"/>
    <property type="match status" value="1"/>
</dbReference>
<dbReference type="SMART" id="SM01043">
    <property type="entry name" value="BTAD"/>
    <property type="match status" value="1"/>
</dbReference>
<evidence type="ECO:0000256" key="2">
    <source>
        <dbReference type="ARBA" id="ARBA00023012"/>
    </source>
</evidence>
<dbReference type="InterPro" id="IPR011990">
    <property type="entry name" value="TPR-like_helical_dom_sf"/>
</dbReference>
<dbReference type="SMART" id="SM00862">
    <property type="entry name" value="Trans_reg_C"/>
    <property type="match status" value="1"/>
</dbReference>
<gene>
    <name evidence="6" type="ORF">P3G67_17165</name>
</gene>
<dbReference type="InterPro" id="IPR019734">
    <property type="entry name" value="TPR_rpt"/>
</dbReference>
<reference evidence="6 7" key="1">
    <citation type="submission" date="2023-03" db="EMBL/GenBank/DDBJ databases">
        <title>Draft genome sequence of Streptomyces sp. RB6PN23 isolated from peat swamp forest in Thailand.</title>
        <authorList>
            <person name="Klaysubun C."/>
            <person name="Duangmal K."/>
        </authorList>
    </citation>
    <scope>NUCLEOTIDE SEQUENCE [LARGE SCALE GENOMIC DNA]</scope>
    <source>
        <strain evidence="6 7">RB6PN23</strain>
    </source>
</reference>
<dbReference type="InterPro" id="IPR005158">
    <property type="entry name" value="BTAD"/>
</dbReference>
<dbReference type="SUPFAM" id="SSF52540">
    <property type="entry name" value="P-loop containing nucleoside triphosphate hydrolases"/>
    <property type="match status" value="1"/>
</dbReference>
<dbReference type="RefSeq" id="WP_276094256.1">
    <property type="nucleotide sequence ID" value="NZ_JARJBC010000009.1"/>
</dbReference>
<feature type="domain" description="OmpR/PhoB-type" evidence="4">
    <location>
        <begin position="16"/>
        <end position="87"/>
    </location>
</feature>
<sequence length="1061" mass="111732">MRFGILGETRALRRDGAAVALGGAVRRAVFASLLLDAGRVVPVERLVDGLYGAEPPAGVVNAVQAQVSRLRAVLDERIERHPGGYRFAIDPDEVDVYRFERLAGLGRAALGAGDAVRAAGLLREALALWRGPALADVGAAPFVAGQAARLEESRLAALEDRIAAELALGAHRELTPELRHLVAAHPLRERLRAQLMHALHGTGQGGEALAVYEEARRTLAEDLGADPGPELNRAHLAVLRTEPVPAKPARRALPAQLGSFVGRVDELAAIGRRLTDARLVTLIGPGGAGKTRLSVEAAGRHPGGVCFVGLSGLSGGAELPQYLLGALGVRDAGRMTGARAAQDPVAQLTAVLGDRPTLLVLDNCEHLIEAVAPLVARLLADCPALRVLATTREALGITGEVLCAVPPLPLPPPGTDAQGARDYPAVRLFLERAAAVRPDAVRDGDLAAVLRVCEALDGLPLAIELAAARLRSLSAADIAARLGALRPAREPSDAPRDERFRLLSRGSRTAQPRQRTLRAVVDWSWQLLSDAERAVLRRAAVFAGGWTLAAAEVVCADQAAGAVAGIEAADVLDLTESLVDKSLVVADRSDGSDSVRYRMLETIRAYCAERLEAAGETDAVRRAHIGCFSRLATTAEPYLRGAEQLDWLARIQAEHDNLHIALWRAVAYGDTATALRFFGGLSTYWALRGVRYEGAGPARHVLAALGPNPPAGLAEEYALCVLAAASGTSDVEELAPHLAAARKVAGHGESLPLRYPVLMMLWGTYAGVPVRPVLPDSALPDVWSRALIRLGTGIQLWMTHAELADSAAELDQALADFRSLGDRWGMAMALSWRADLAAFQGEPRHAIELFDQALALSTELDAGQEMVEELSLRSVSLARVGEYEAADAGFRRAAELACGMGAFDALAAAHLGLGESAWLRGEYGEARRLCELALRECPAGVFAGDLVRANALVVLARTAVAEGDAARARAHLAEVGGSALRLLSVVVRVAEARVDLALLDGAAERAAELLGGVEVLCGVAREPGLVGAARAALGDLRFEAAYARGTSLDRAAALGMLAGTA</sequence>
<keyword evidence="2" id="KW-0902">Two-component regulatory system</keyword>
<feature type="domain" description="Bacterial transcriptional activator" evidence="5">
    <location>
        <begin position="94"/>
        <end position="239"/>
    </location>
</feature>
<comment type="caution">
    <text evidence="6">The sequence shown here is derived from an EMBL/GenBank/DDBJ whole genome shotgun (WGS) entry which is preliminary data.</text>
</comment>
<protein>
    <submittedName>
        <fullName evidence="6">BTAD domain-containing putative transcriptional regulator</fullName>
    </submittedName>
</protein>
<dbReference type="InterPro" id="IPR027417">
    <property type="entry name" value="P-loop_NTPase"/>
</dbReference>
<dbReference type="Pfam" id="PF25872">
    <property type="entry name" value="HTH_77"/>
    <property type="match status" value="1"/>
</dbReference>
<dbReference type="PANTHER" id="PTHR47691:SF3">
    <property type="entry name" value="HTH-TYPE TRANSCRIPTIONAL REGULATOR RV0890C-RELATED"/>
    <property type="match status" value="1"/>
</dbReference>
<dbReference type="PANTHER" id="PTHR47691">
    <property type="entry name" value="REGULATOR-RELATED"/>
    <property type="match status" value="1"/>
</dbReference>
<evidence type="ECO:0000256" key="1">
    <source>
        <dbReference type="ARBA" id="ARBA00005820"/>
    </source>
</evidence>
<comment type="similarity">
    <text evidence="1">Belongs to the AfsR/DnrI/RedD regulatory family.</text>
</comment>
<dbReference type="EMBL" id="JARJBC010000009">
    <property type="protein sequence ID" value="MDF3290931.1"/>
    <property type="molecule type" value="Genomic_DNA"/>
</dbReference>
<dbReference type="Gene3D" id="1.25.40.10">
    <property type="entry name" value="Tetratricopeptide repeat domain"/>
    <property type="match status" value="2"/>
</dbReference>
<dbReference type="Proteomes" id="UP001216579">
    <property type="component" value="Unassembled WGS sequence"/>
</dbReference>
<evidence type="ECO:0000313" key="6">
    <source>
        <dbReference type="EMBL" id="MDF3290931.1"/>
    </source>
</evidence>
<evidence type="ECO:0000313" key="7">
    <source>
        <dbReference type="Proteomes" id="UP001216579"/>
    </source>
</evidence>
<organism evidence="6 7">
    <name type="scientific">Streptomyces silvisoli</name>
    <dbReference type="NCBI Taxonomy" id="3034235"/>
    <lineage>
        <taxon>Bacteria</taxon>
        <taxon>Bacillati</taxon>
        <taxon>Actinomycetota</taxon>
        <taxon>Actinomycetes</taxon>
        <taxon>Kitasatosporales</taxon>
        <taxon>Streptomycetaceae</taxon>
        <taxon>Streptomyces</taxon>
    </lineage>
</organism>
<name>A0ABT5ZMP5_9ACTN</name>
<dbReference type="Pfam" id="PF03704">
    <property type="entry name" value="BTAD"/>
    <property type="match status" value="1"/>
</dbReference>
<proteinExistence type="inferred from homology"/>
<dbReference type="Gene3D" id="1.10.10.10">
    <property type="entry name" value="Winged helix-like DNA-binding domain superfamily/Winged helix DNA-binding domain"/>
    <property type="match status" value="1"/>
</dbReference>
<evidence type="ECO:0000256" key="3">
    <source>
        <dbReference type="ARBA" id="ARBA00023125"/>
    </source>
</evidence>
<dbReference type="PRINTS" id="PR00364">
    <property type="entry name" value="DISEASERSIST"/>
</dbReference>
<dbReference type="SUPFAM" id="SSF48452">
    <property type="entry name" value="TPR-like"/>
    <property type="match status" value="2"/>
</dbReference>
<dbReference type="SUPFAM" id="SSF46894">
    <property type="entry name" value="C-terminal effector domain of the bipartite response regulators"/>
    <property type="match status" value="1"/>
</dbReference>
<accession>A0ABT5ZMP5</accession>
<evidence type="ECO:0000259" key="5">
    <source>
        <dbReference type="SMART" id="SM01043"/>
    </source>
</evidence>